<proteinExistence type="predicted"/>
<reference evidence="2" key="1">
    <citation type="submission" date="2023-04" db="EMBL/GenBank/DDBJ databases">
        <title>Black Yeasts Isolated from many extreme environments.</title>
        <authorList>
            <person name="Coleine C."/>
            <person name="Stajich J.E."/>
            <person name="Selbmann L."/>
        </authorList>
    </citation>
    <scope>NUCLEOTIDE SEQUENCE</scope>
    <source>
        <strain evidence="2">CCFEE 5312</strain>
    </source>
</reference>
<name>A0AAJ0LWK1_9PEZI</name>
<feature type="compositionally biased region" description="Basic and acidic residues" evidence="1">
    <location>
        <begin position="32"/>
        <end position="41"/>
    </location>
</feature>
<dbReference type="Proteomes" id="UP001271007">
    <property type="component" value="Unassembled WGS sequence"/>
</dbReference>
<feature type="region of interest" description="Disordered" evidence="1">
    <location>
        <begin position="23"/>
        <end position="45"/>
    </location>
</feature>
<comment type="caution">
    <text evidence="2">The sequence shown here is derived from an EMBL/GenBank/DDBJ whole genome shotgun (WGS) entry which is preliminary data.</text>
</comment>
<keyword evidence="3" id="KW-1185">Reference proteome</keyword>
<organism evidence="2 3">
    <name type="scientific">Extremus antarcticus</name>
    <dbReference type="NCBI Taxonomy" id="702011"/>
    <lineage>
        <taxon>Eukaryota</taxon>
        <taxon>Fungi</taxon>
        <taxon>Dikarya</taxon>
        <taxon>Ascomycota</taxon>
        <taxon>Pezizomycotina</taxon>
        <taxon>Dothideomycetes</taxon>
        <taxon>Dothideomycetidae</taxon>
        <taxon>Mycosphaerellales</taxon>
        <taxon>Extremaceae</taxon>
        <taxon>Extremus</taxon>
    </lineage>
</organism>
<dbReference type="EMBL" id="JAWDJX010000002">
    <property type="protein sequence ID" value="KAK3058024.1"/>
    <property type="molecule type" value="Genomic_DNA"/>
</dbReference>
<sequence length="167" mass="18877">MTWQYFKHQAGFAIQPLDTSVSRSQDLNQKGEAMDETKAQAEAEAVAAEERQDVIYDAERVAKHLSEIVNEATVEAEKEATPEERTEIAEETEKVVRTAGQSAELEKVQNRSKKTLYGQKAARQRLNGLFDAWEGERRLKKLKQIDEELAQAVKEAKELARSMGIDL</sequence>
<evidence type="ECO:0000313" key="3">
    <source>
        <dbReference type="Proteomes" id="UP001271007"/>
    </source>
</evidence>
<evidence type="ECO:0000256" key="1">
    <source>
        <dbReference type="SAM" id="MobiDB-lite"/>
    </source>
</evidence>
<evidence type="ECO:0000313" key="2">
    <source>
        <dbReference type="EMBL" id="KAK3058024.1"/>
    </source>
</evidence>
<accession>A0AAJ0LWK1</accession>
<gene>
    <name evidence="2" type="ORF">LTR09_001101</name>
</gene>
<dbReference type="AlphaFoldDB" id="A0AAJ0LWK1"/>
<protein>
    <submittedName>
        <fullName evidence="2">Uncharacterized protein</fullName>
    </submittedName>
</protein>